<keyword evidence="1" id="KW-0472">Membrane</keyword>
<organism evidence="2 3">
    <name type="scientific">Gossypium arboreum</name>
    <name type="common">Tree cotton</name>
    <name type="synonym">Gossypium nanking</name>
    <dbReference type="NCBI Taxonomy" id="29729"/>
    <lineage>
        <taxon>Eukaryota</taxon>
        <taxon>Viridiplantae</taxon>
        <taxon>Streptophyta</taxon>
        <taxon>Embryophyta</taxon>
        <taxon>Tracheophyta</taxon>
        <taxon>Spermatophyta</taxon>
        <taxon>Magnoliopsida</taxon>
        <taxon>eudicotyledons</taxon>
        <taxon>Gunneridae</taxon>
        <taxon>Pentapetalae</taxon>
        <taxon>rosids</taxon>
        <taxon>malvids</taxon>
        <taxon>Malvales</taxon>
        <taxon>Malvaceae</taxon>
        <taxon>Malvoideae</taxon>
        <taxon>Gossypium</taxon>
    </lineage>
</organism>
<evidence type="ECO:0000256" key="1">
    <source>
        <dbReference type="SAM" id="Phobius"/>
    </source>
</evidence>
<evidence type="ECO:0000313" key="3">
    <source>
        <dbReference type="Proteomes" id="UP000032142"/>
    </source>
</evidence>
<name>A0A0B0NYA1_GOSAR</name>
<keyword evidence="1" id="KW-0812">Transmembrane</keyword>
<reference evidence="3" key="1">
    <citation type="submission" date="2014-09" db="EMBL/GenBank/DDBJ databases">
        <authorList>
            <person name="Mudge J."/>
            <person name="Ramaraj T."/>
            <person name="Lindquist I.E."/>
            <person name="Bharti A.K."/>
            <person name="Sundararajan A."/>
            <person name="Cameron C.T."/>
            <person name="Woodward J.E."/>
            <person name="May G.D."/>
            <person name="Brubaker C."/>
            <person name="Broadhvest J."/>
            <person name="Wilkins T.A."/>
        </authorList>
    </citation>
    <scope>NUCLEOTIDE SEQUENCE</scope>
    <source>
        <strain evidence="3">cv. AKA8401</strain>
    </source>
</reference>
<evidence type="ECO:0000313" key="2">
    <source>
        <dbReference type="EMBL" id="KHG19483.1"/>
    </source>
</evidence>
<feature type="transmembrane region" description="Helical" evidence="1">
    <location>
        <begin position="20"/>
        <end position="36"/>
    </location>
</feature>
<keyword evidence="3" id="KW-1185">Reference proteome</keyword>
<protein>
    <submittedName>
        <fullName evidence="2">Uncharacterized protein</fullName>
    </submittedName>
</protein>
<sequence length="67" mass="7785">MNTLFHISHSIFNSLFHFHFSYHAILISIIKLYYSFTPINTTWTRTDTRIQPKHTSLAPSASSDNSK</sequence>
<gene>
    <name evidence="2" type="ORF">F383_26033</name>
</gene>
<dbReference type="AlphaFoldDB" id="A0A0B0NYA1"/>
<dbReference type="Proteomes" id="UP000032142">
    <property type="component" value="Unassembled WGS sequence"/>
</dbReference>
<dbReference type="EMBL" id="KN413189">
    <property type="protein sequence ID" value="KHG19483.1"/>
    <property type="molecule type" value="Genomic_DNA"/>
</dbReference>
<accession>A0A0B0NYA1</accession>
<proteinExistence type="predicted"/>
<keyword evidence="1" id="KW-1133">Transmembrane helix</keyword>